<proteinExistence type="predicted"/>
<keyword evidence="4" id="KW-1185">Reference proteome</keyword>
<keyword evidence="3" id="KW-0808">Transferase</keyword>
<dbReference type="RefSeq" id="WP_195171599.1">
    <property type="nucleotide sequence ID" value="NZ_CP062983.1"/>
</dbReference>
<feature type="domain" description="Glycosyltransferase subfamily 4-like N-terminal" evidence="2">
    <location>
        <begin position="28"/>
        <end position="184"/>
    </location>
</feature>
<evidence type="ECO:0000259" key="2">
    <source>
        <dbReference type="Pfam" id="PF13579"/>
    </source>
</evidence>
<dbReference type="InterPro" id="IPR028098">
    <property type="entry name" value="Glyco_trans_4-like_N"/>
</dbReference>
<dbReference type="AlphaFoldDB" id="A0A7S8IG27"/>
<dbReference type="PANTHER" id="PTHR12526:SF630">
    <property type="entry name" value="GLYCOSYLTRANSFERASE"/>
    <property type="match status" value="1"/>
</dbReference>
<dbReference type="Pfam" id="PF13579">
    <property type="entry name" value="Glyco_trans_4_4"/>
    <property type="match status" value="1"/>
</dbReference>
<dbReference type="KEGG" id="pmet:G4Y79_03880"/>
<dbReference type="EMBL" id="CP062983">
    <property type="protein sequence ID" value="QPC83533.1"/>
    <property type="molecule type" value="Genomic_DNA"/>
</dbReference>
<dbReference type="PANTHER" id="PTHR12526">
    <property type="entry name" value="GLYCOSYLTRANSFERASE"/>
    <property type="match status" value="1"/>
</dbReference>
<protein>
    <submittedName>
        <fullName evidence="3">Glycosyltransferase</fullName>
    </submittedName>
</protein>
<dbReference type="SUPFAM" id="SSF53756">
    <property type="entry name" value="UDP-Glycosyltransferase/glycogen phosphorylase"/>
    <property type="match status" value="1"/>
</dbReference>
<evidence type="ECO:0000313" key="4">
    <source>
        <dbReference type="Proteomes" id="UP000594468"/>
    </source>
</evidence>
<accession>A0A7S8IG27</accession>
<dbReference type="GO" id="GO:0016757">
    <property type="term" value="F:glycosyltransferase activity"/>
    <property type="evidence" value="ECO:0007669"/>
    <property type="project" value="InterPro"/>
</dbReference>
<sequence length="394" mass="43606">MLPLWTQSSGSGEQPMQVIHIIKATRISGAERHMLMLLPGLRQQGVDARLLLLTEPDNPMDNMVAEAEAAGIPVDRMVIRGHFNPMLVSRLRRYLKEKQPDVVHTHLIHADTHGILAARLAGVKTIITGRHNDDAFRIQGPVRMLNSLLWRMTSGGIAISHAIERFALEVEGAPRQKLRVVEYGLRYETATPDQLDAARQALRTELNLPSDAIIAGMASRLIEQKGVPYTIDAFARIQADFPDAYLVIAGDGPLRSQLEKQAKEAGIADKAFFLGWRSDMINVMAAYDVLLIPSLWEGFGLVILEAMSRRVPVIASRVSAIPEVVIDGETGILVPPKDVDALADAMRLLLSDRTLRRHMGMVGEDRLETHFSNARMASATIHVYHEFMGVTDEA</sequence>
<name>A0A7S8IG27_9CHLR</name>
<dbReference type="Proteomes" id="UP000594468">
    <property type="component" value="Chromosome"/>
</dbReference>
<dbReference type="Pfam" id="PF00534">
    <property type="entry name" value="Glycos_transf_1"/>
    <property type="match status" value="1"/>
</dbReference>
<evidence type="ECO:0000313" key="3">
    <source>
        <dbReference type="EMBL" id="QPC83533.1"/>
    </source>
</evidence>
<feature type="domain" description="Glycosyl transferase family 1" evidence="1">
    <location>
        <begin position="200"/>
        <end position="360"/>
    </location>
</feature>
<gene>
    <name evidence="3" type="ORF">G4Y79_03880</name>
</gene>
<reference evidence="3 4" key="1">
    <citation type="submission" date="2020-02" db="EMBL/GenBank/DDBJ databases">
        <authorList>
            <person name="Zheng R.K."/>
            <person name="Sun C.M."/>
        </authorList>
    </citation>
    <scope>NUCLEOTIDE SEQUENCE [LARGE SCALE GENOMIC DNA]</scope>
    <source>
        <strain evidence="4">rifampicinis</strain>
    </source>
</reference>
<dbReference type="InterPro" id="IPR001296">
    <property type="entry name" value="Glyco_trans_1"/>
</dbReference>
<organism evidence="3 4">
    <name type="scientific">Phototrophicus methaneseepsis</name>
    <dbReference type="NCBI Taxonomy" id="2710758"/>
    <lineage>
        <taxon>Bacteria</taxon>
        <taxon>Bacillati</taxon>
        <taxon>Chloroflexota</taxon>
        <taxon>Candidatus Thermofontia</taxon>
        <taxon>Phototrophicales</taxon>
        <taxon>Phototrophicaceae</taxon>
        <taxon>Phototrophicus</taxon>
    </lineage>
</organism>
<evidence type="ECO:0000259" key="1">
    <source>
        <dbReference type="Pfam" id="PF00534"/>
    </source>
</evidence>
<dbReference type="Gene3D" id="3.40.50.2000">
    <property type="entry name" value="Glycogen Phosphorylase B"/>
    <property type="match status" value="2"/>
</dbReference>